<dbReference type="RefSeq" id="WP_211043750.1">
    <property type="nucleotide sequence ID" value="NZ_JAELVF020000001.1"/>
</dbReference>
<dbReference type="CDD" id="cd00093">
    <property type="entry name" value="HTH_XRE"/>
    <property type="match status" value="1"/>
</dbReference>
<organism evidence="2 3">
    <name type="scientific">Streptomyces tardus</name>
    <dbReference type="NCBI Taxonomy" id="2780544"/>
    <lineage>
        <taxon>Bacteria</taxon>
        <taxon>Bacillati</taxon>
        <taxon>Actinomycetota</taxon>
        <taxon>Actinomycetes</taxon>
        <taxon>Kitasatosporales</taxon>
        <taxon>Streptomycetaceae</taxon>
        <taxon>Streptomyces</taxon>
    </lineage>
</organism>
<dbReference type="Proteomes" id="UP000694501">
    <property type="component" value="Unassembled WGS sequence"/>
</dbReference>
<sequence length="283" mass="31887">MAQRTAPTARQQRLGYELRRLREHADLSTTAAAKLLGVTQSRVSNTESARIPVSADRIRTLAYELGCADHQFVDSLAAMATGRSRGWWEEYREILPAFMLDLAEMEHYAAALRSTQVLYLPGHLQTVDYARHVFRSNIPTPSPPLVEFLTSHRVKRQQVLYREAPLPFIAMIHEAALRIRVGDDKVMKEQLKHIAEVSELPHITVLVVPYSAGLMPGSGQTVLYAEGPVPRLDTVQLDTEHGAEFLFSDSQLDKYRTLLERTERMALSPTASRELITSIARSR</sequence>
<dbReference type="SUPFAM" id="SSF47413">
    <property type="entry name" value="lambda repressor-like DNA-binding domains"/>
    <property type="match status" value="1"/>
</dbReference>
<reference evidence="2" key="1">
    <citation type="submission" date="2021-06" db="EMBL/GenBank/DDBJ databases">
        <title>Sequencing of actinobacteria type strains.</title>
        <authorList>
            <person name="Nguyen G.-S."/>
            <person name="Wentzel A."/>
        </authorList>
    </citation>
    <scope>NUCLEOTIDE SEQUENCE</scope>
    <source>
        <strain evidence="2">P38-E01</strain>
    </source>
</reference>
<accession>A0A949JLZ7</accession>
<evidence type="ECO:0000313" key="2">
    <source>
        <dbReference type="EMBL" id="MBU7596605.1"/>
    </source>
</evidence>
<evidence type="ECO:0000259" key="1">
    <source>
        <dbReference type="PROSITE" id="PS50943"/>
    </source>
</evidence>
<dbReference type="InterPro" id="IPR001387">
    <property type="entry name" value="Cro/C1-type_HTH"/>
</dbReference>
<gene>
    <name evidence="2" type="ORF">JGS22_002865</name>
</gene>
<proteinExistence type="predicted"/>
<dbReference type="GO" id="GO:0003677">
    <property type="term" value="F:DNA binding"/>
    <property type="evidence" value="ECO:0007669"/>
    <property type="project" value="InterPro"/>
</dbReference>
<dbReference type="EMBL" id="JAELVF020000001">
    <property type="protein sequence ID" value="MBU7596605.1"/>
    <property type="molecule type" value="Genomic_DNA"/>
</dbReference>
<dbReference type="AlphaFoldDB" id="A0A949JLZ7"/>
<dbReference type="Pfam" id="PF13560">
    <property type="entry name" value="HTH_31"/>
    <property type="match status" value="1"/>
</dbReference>
<dbReference type="SMART" id="SM00530">
    <property type="entry name" value="HTH_XRE"/>
    <property type="match status" value="1"/>
</dbReference>
<dbReference type="InterPro" id="IPR010982">
    <property type="entry name" value="Lambda_DNA-bd_dom_sf"/>
</dbReference>
<dbReference type="Pfam" id="PF19054">
    <property type="entry name" value="DUF5753"/>
    <property type="match status" value="1"/>
</dbReference>
<dbReference type="Gene3D" id="1.10.260.40">
    <property type="entry name" value="lambda repressor-like DNA-binding domains"/>
    <property type="match status" value="1"/>
</dbReference>
<dbReference type="PROSITE" id="PS50943">
    <property type="entry name" value="HTH_CROC1"/>
    <property type="match status" value="1"/>
</dbReference>
<protein>
    <submittedName>
        <fullName evidence="2">Helix-turn-helix transcriptional regulator</fullName>
    </submittedName>
</protein>
<feature type="domain" description="HTH cro/C1-type" evidence="1">
    <location>
        <begin position="18"/>
        <end position="72"/>
    </location>
</feature>
<dbReference type="InterPro" id="IPR043917">
    <property type="entry name" value="DUF5753"/>
</dbReference>
<name>A0A949JLZ7_9ACTN</name>
<evidence type="ECO:0000313" key="3">
    <source>
        <dbReference type="Proteomes" id="UP000694501"/>
    </source>
</evidence>
<keyword evidence="3" id="KW-1185">Reference proteome</keyword>
<comment type="caution">
    <text evidence="2">The sequence shown here is derived from an EMBL/GenBank/DDBJ whole genome shotgun (WGS) entry which is preliminary data.</text>
</comment>